<evidence type="ECO:0000256" key="6">
    <source>
        <dbReference type="SAM" id="MobiDB-lite"/>
    </source>
</evidence>
<evidence type="ECO:0000256" key="3">
    <source>
        <dbReference type="ARBA" id="ARBA00022771"/>
    </source>
</evidence>
<dbReference type="PANTHER" id="PTHR46481">
    <property type="entry name" value="ZINC FINGER BED DOMAIN-CONTAINING PROTEIN 4"/>
    <property type="match status" value="1"/>
</dbReference>
<dbReference type="InterPro" id="IPR012337">
    <property type="entry name" value="RNaseH-like_sf"/>
</dbReference>
<dbReference type="STRING" id="1245745.A0A0A2VQE3"/>
<dbReference type="Proteomes" id="UP000030106">
    <property type="component" value="Unassembled WGS sequence"/>
</dbReference>
<evidence type="ECO:0000313" key="10">
    <source>
        <dbReference type="EMBL" id="KGQ03034.1"/>
    </source>
</evidence>
<feature type="region of interest" description="Disordered" evidence="6">
    <location>
        <begin position="578"/>
        <end position="613"/>
    </location>
</feature>
<dbReference type="GO" id="GO:0046983">
    <property type="term" value="F:protein dimerization activity"/>
    <property type="evidence" value="ECO:0007669"/>
    <property type="project" value="InterPro"/>
</dbReference>
<evidence type="ECO:0000256" key="2">
    <source>
        <dbReference type="ARBA" id="ARBA00022723"/>
    </source>
</evidence>
<evidence type="ECO:0000256" key="1">
    <source>
        <dbReference type="ARBA" id="ARBA00004123"/>
    </source>
</evidence>
<dbReference type="HOGENOM" id="CLU_009123_10_2_1"/>
<evidence type="ECO:0000259" key="9">
    <source>
        <dbReference type="Pfam" id="PF05699"/>
    </source>
</evidence>
<dbReference type="InterPro" id="IPR036237">
    <property type="entry name" value="Xyl_isomerase-like_sf"/>
</dbReference>
<name>A0A0A2VQE3_BEABA</name>
<evidence type="ECO:0000256" key="4">
    <source>
        <dbReference type="ARBA" id="ARBA00022833"/>
    </source>
</evidence>
<dbReference type="PANTHER" id="PTHR46481:SF10">
    <property type="entry name" value="ZINC FINGER BED DOMAIN-CONTAINING PROTEIN 39"/>
    <property type="match status" value="1"/>
</dbReference>
<evidence type="ECO:0000313" key="11">
    <source>
        <dbReference type="Proteomes" id="UP000030106"/>
    </source>
</evidence>
<comment type="caution">
    <text evidence="10">The sequence shown here is derived from an EMBL/GenBank/DDBJ whole genome shotgun (WGS) entry which is preliminary data.</text>
</comment>
<dbReference type="Pfam" id="PF01261">
    <property type="entry name" value="AP_endonuc_2"/>
    <property type="match status" value="1"/>
</dbReference>
<feature type="compositionally biased region" description="Polar residues" evidence="6">
    <location>
        <begin position="206"/>
        <end position="218"/>
    </location>
</feature>
<accession>A0A0A2VQE3</accession>
<dbReference type="InterPro" id="IPR052035">
    <property type="entry name" value="ZnF_BED_domain_contain"/>
</dbReference>
<protein>
    <submittedName>
        <fullName evidence="10">Putative AC transposase</fullName>
    </submittedName>
</protein>
<dbReference type="Pfam" id="PF05699">
    <property type="entry name" value="Dimer_Tnp_hAT"/>
    <property type="match status" value="1"/>
</dbReference>
<feature type="compositionally biased region" description="Acidic residues" evidence="6">
    <location>
        <begin position="590"/>
        <end position="603"/>
    </location>
</feature>
<gene>
    <name evidence="10" type="ORF">BBAD15_g11743</name>
</gene>
<keyword evidence="2" id="KW-0479">Metal-binding</keyword>
<keyword evidence="3" id="KW-0863">Zinc-finger</keyword>
<dbReference type="SUPFAM" id="SSF53098">
    <property type="entry name" value="Ribonuclease H-like"/>
    <property type="match status" value="1"/>
</dbReference>
<reference evidence="10 11" key="1">
    <citation type="submission" date="2012-10" db="EMBL/GenBank/DDBJ databases">
        <title>Genome sequencing and analysis of entomopathogenic fungi Beauveria bassiana D1-5.</title>
        <authorList>
            <person name="Li Q."/>
            <person name="Wang L."/>
            <person name="Zhang Z."/>
            <person name="Wang Q."/>
            <person name="Ren J."/>
            <person name="Wang M."/>
            <person name="Xu W."/>
            <person name="Wang J."/>
            <person name="Lu Y."/>
            <person name="Du Q."/>
            <person name="Sun Z."/>
        </authorList>
    </citation>
    <scope>NUCLEOTIDE SEQUENCE [LARGE SCALE GENOMIC DNA]</scope>
    <source>
        <strain evidence="10 11">D1-5</strain>
    </source>
</reference>
<feature type="region of interest" description="Disordered" evidence="6">
    <location>
        <begin position="206"/>
        <end position="274"/>
    </location>
</feature>
<keyword evidence="7" id="KW-0732">Signal</keyword>
<dbReference type="InterPro" id="IPR013022">
    <property type="entry name" value="Xyl_isomerase-like_TIM-brl"/>
</dbReference>
<feature type="compositionally biased region" description="Polar residues" evidence="6">
    <location>
        <begin position="245"/>
        <end position="261"/>
    </location>
</feature>
<feature type="compositionally biased region" description="Polar residues" evidence="6">
    <location>
        <begin position="226"/>
        <end position="236"/>
    </location>
</feature>
<feature type="signal peptide" evidence="7">
    <location>
        <begin position="1"/>
        <end position="28"/>
    </location>
</feature>
<evidence type="ECO:0000256" key="7">
    <source>
        <dbReference type="SAM" id="SignalP"/>
    </source>
</evidence>
<dbReference type="SUPFAM" id="SSF51658">
    <property type="entry name" value="Xylose isomerase-like"/>
    <property type="match status" value="1"/>
</dbReference>
<evidence type="ECO:0000259" key="8">
    <source>
        <dbReference type="Pfam" id="PF01261"/>
    </source>
</evidence>
<evidence type="ECO:0000256" key="5">
    <source>
        <dbReference type="ARBA" id="ARBA00023242"/>
    </source>
</evidence>
<dbReference type="GO" id="GO:0005634">
    <property type="term" value="C:nucleus"/>
    <property type="evidence" value="ECO:0007669"/>
    <property type="project" value="UniProtKB-SubCell"/>
</dbReference>
<keyword evidence="4" id="KW-0862">Zinc</keyword>
<dbReference type="GO" id="GO:0008270">
    <property type="term" value="F:zinc ion binding"/>
    <property type="evidence" value="ECO:0007669"/>
    <property type="project" value="UniProtKB-KW"/>
</dbReference>
<keyword evidence="5" id="KW-0539">Nucleus</keyword>
<dbReference type="EMBL" id="ANFO01001293">
    <property type="protein sequence ID" value="KGQ03034.1"/>
    <property type="molecule type" value="Genomic_DNA"/>
</dbReference>
<organism evidence="10 11">
    <name type="scientific">Beauveria bassiana D1-5</name>
    <dbReference type="NCBI Taxonomy" id="1245745"/>
    <lineage>
        <taxon>Eukaryota</taxon>
        <taxon>Fungi</taxon>
        <taxon>Dikarya</taxon>
        <taxon>Ascomycota</taxon>
        <taxon>Pezizomycotina</taxon>
        <taxon>Sordariomycetes</taxon>
        <taxon>Hypocreomycetidae</taxon>
        <taxon>Hypocreales</taxon>
        <taxon>Cordycipitaceae</taxon>
        <taxon>Beauveria</taxon>
    </lineage>
</organism>
<comment type="subcellular location">
    <subcellularLocation>
        <location evidence="1">Nucleus</location>
    </subcellularLocation>
</comment>
<dbReference type="AlphaFoldDB" id="A0A0A2VQE3"/>
<feature type="domain" description="HAT C-terminal dimerisation" evidence="9">
    <location>
        <begin position="861"/>
        <end position="936"/>
    </location>
</feature>
<proteinExistence type="predicted"/>
<feature type="chain" id="PRO_5001995830" evidence="7">
    <location>
        <begin position="29"/>
        <end position="985"/>
    </location>
</feature>
<dbReference type="Gene3D" id="3.20.20.150">
    <property type="entry name" value="Divalent-metal-dependent TIM barrel enzymes"/>
    <property type="match status" value="1"/>
</dbReference>
<feature type="domain" description="Xylose isomerase-like TIM barrel" evidence="8">
    <location>
        <begin position="46"/>
        <end position="189"/>
    </location>
</feature>
<dbReference type="InterPro" id="IPR008906">
    <property type="entry name" value="HATC_C_dom"/>
</dbReference>
<sequence>MHLAAHIGCGQSHWKRLLIVSVISATRALNWPYKISCWGMVTIQQGKRDLIAADPQQRQDSINYVKDVVGLSASLGGQIVTVVAGSVGKIVSTSAPEDGWKWAVEGLREVAAFAKEKGIKVGIEPLNRFQTYFINRLDQTLALADEVGYDVGIAFDPFHLALEEADLLAAIRRCKGRIIDFHVADNNSELLLMGVLLHPSVSLRSRSRIQPQPPTVNMSDGCADTGASTDQLSEPDSTPLPGSPWSASPDSVLLSASNPSGRGSRKRTQTATETWAHAKKLKLDEHVRRDRAGNRIWVCGKCPWESASLTSARNHLELRHGVRIKAQQLQIVQKGQAKLEQIFQRQGQKSQADADERERGLLRKAINQKAFDASLLQLIVNNSLPHKAIEYPELYSLIMSVNYMAADIYPKSRAAIPRKIEEAFLQQREEIKQQLEAAMSEIHLACDVWTTEHKKKAFLAVVAHFVDARGTTRKALLGLPRLRGGHGGQHQAEQVNRIIDWYGFAQKLGYYIGDNHGSNDKCCRFISRHLREEYQMHWEPKTRRIRCHGHVINLASQAFIFAPDKETIDLVVDEVRRGSTAGPDGKAPDGDGEPDEDGEEGDEENKLAAMSRKRKRRSWKDIGPLGKLHAIVAHTRASELLYNEFHDGAGRMIPMDNDTRWNSWYTMSRVACELEGHVDSFVKRHRKEIGKYALTPSEWDTVREINIFLKPFDKVTSRTQGDLDSIEKTLSTMDILVKHFEKQRSKHANNAGFENAILMAWHAFDKYYLLTDEVPAYAAALLLHPSRRKRYIDVNWSKAWVAAVLPKLQRLWEESYATAARDAALSLSQAAPEPDEYELLEQDLDVVQTSADDWLSFIEADPTEITTQTALQWWCQEQQRTRHPRLSRMAIDILSVPAMSAEAERVFSGARRQIPWSRASLGSRAIEQMECLKHWFRNGWLRELDVYLPKGQGQEDGQGKLEIQWEENITNRTSQAIEGTTFSCW</sequence>